<dbReference type="PANTHER" id="PTHR18919">
    <property type="entry name" value="ACETYL-COA C-ACYLTRANSFERASE"/>
    <property type="match status" value="1"/>
</dbReference>
<dbReference type="GO" id="GO:0005737">
    <property type="term" value="C:cytoplasm"/>
    <property type="evidence" value="ECO:0007669"/>
    <property type="project" value="UniProtKB-SubCell"/>
</dbReference>
<evidence type="ECO:0000313" key="14">
    <source>
        <dbReference type="Proteomes" id="UP000824130"/>
    </source>
</evidence>
<dbReference type="Pfam" id="PF00108">
    <property type="entry name" value="Thiolase_N"/>
    <property type="match status" value="1"/>
</dbReference>
<organism evidence="13 14">
    <name type="scientific">Candidatus Allocopromorpha excrementipullorum</name>
    <dbReference type="NCBI Taxonomy" id="2840743"/>
    <lineage>
        <taxon>Bacteria</taxon>
        <taxon>Bacillati</taxon>
        <taxon>Bacillota</taxon>
        <taxon>Clostridia</taxon>
        <taxon>Eubacteriales</taxon>
        <taxon>Eubacteriaceae</taxon>
        <taxon>Eubacteriaceae incertae sedis</taxon>
        <taxon>Candidatus Allocopromorpha</taxon>
    </lineage>
</organism>
<dbReference type="FunFam" id="3.40.47.10:FF:000010">
    <property type="entry name" value="Acetyl-CoA acetyltransferase (Thiolase)"/>
    <property type="match status" value="1"/>
</dbReference>
<reference evidence="13" key="1">
    <citation type="submission" date="2020-10" db="EMBL/GenBank/DDBJ databases">
        <authorList>
            <person name="Gilroy R."/>
        </authorList>
    </citation>
    <scope>NUCLEOTIDE SEQUENCE</scope>
    <source>
        <strain evidence="13">ChiSjej4B22-8349</strain>
    </source>
</reference>
<sequence length="392" mass="40838">MRDVVIASAVRTPIGSFGGTLKNTSARTLGAIAIKEAIKRAGIDPATIDEVVYGCVLQGGLGQNVARQAAMDAGIPKEVPAMTLNKVCGSGLRTVSLAAQMIKAGDADIIVAGGTENMSATGYAIPTARWGARMNDNKIIDMMTNDGLTCAFNNYHMGITAENVAEQWGLTREELDEFAAKSQQKAVAAVKSGRFKDEIVPVEVPQRKGDPIVFDTDEYPKDGVTPESIAKLRPAFKKDGIVTAANASGINDAAAALIVMSKEKADELGIKPLCTIKSYASAGVDPAIMGIGPISACQKALDKAGMTIDDIDLIEANEAFAAQSVAVGKDLGFDPEKLNVNGGAIALGHPIGASGARILVTLIYEMIKRDSKTGLATLCIGGGQGTTMIVER</sequence>
<gene>
    <name evidence="13" type="ORF">IAD25_02955</name>
</gene>
<proteinExistence type="inferred from homology"/>
<evidence type="ECO:0000256" key="8">
    <source>
        <dbReference type="ARBA" id="ARBA00051550"/>
    </source>
</evidence>
<evidence type="ECO:0000256" key="9">
    <source>
        <dbReference type="PIRSR" id="PIRSR000429-1"/>
    </source>
</evidence>
<reference evidence="13" key="2">
    <citation type="journal article" date="2021" name="PeerJ">
        <title>Extensive microbial diversity within the chicken gut microbiome revealed by metagenomics and culture.</title>
        <authorList>
            <person name="Gilroy R."/>
            <person name="Ravi A."/>
            <person name="Getino M."/>
            <person name="Pursley I."/>
            <person name="Horton D.L."/>
            <person name="Alikhan N.F."/>
            <person name="Baker D."/>
            <person name="Gharbi K."/>
            <person name="Hall N."/>
            <person name="Watson M."/>
            <person name="Adriaenssens E.M."/>
            <person name="Foster-Nyarko E."/>
            <person name="Jarju S."/>
            <person name="Secka A."/>
            <person name="Antonio M."/>
            <person name="Oren A."/>
            <person name="Chaudhuri R.R."/>
            <person name="La Ragione R."/>
            <person name="Hildebrand F."/>
            <person name="Pallen M.J."/>
        </authorList>
    </citation>
    <scope>NUCLEOTIDE SEQUENCE</scope>
    <source>
        <strain evidence="13">ChiSjej4B22-8349</strain>
    </source>
</reference>
<evidence type="ECO:0000256" key="3">
    <source>
        <dbReference type="ARBA" id="ARBA00012705"/>
    </source>
</evidence>
<evidence type="ECO:0000256" key="1">
    <source>
        <dbReference type="ARBA" id="ARBA00004496"/>
    </source>
</evidence>
<dbReference type="GO" id="GO:0003985">
    <property type="term" value="F:acetyl-CoA C-acetyltransferase activity"/>
    <property type="evidence" value="ECO:0007669"/>
    <property type="project" value="UniProtKB-EC"/>
</dbReference>
<dbReference type="CDD" id="cd00751">
    <property type="entry name" value="thiolase"/>
    <property type="match status" value="1"/>
</dbReference>
<evidence type="ECO:0000259" key="12">
    <source>
        <dbReference type="Pfam" id="PF02803"/>
    </source>
</evidence>
<dbReference type="InterPro" id="IPR002155">
    <property type="entry name" value="Thiolase"/>
</dbReference>
<dbReference type="PROSITE" id="PS00737">
    <property type="entry name" value="THIOLASE_2"/>
    <property type="match status" value="1"/>
</dbReference>
<keyword evidence="5 10" id="KW-0012">Acyltransferase</keyword>
<evidence type="ECO:0000256" key="7">
    <source>
        <dbReference type="ARBA" id="ARBA00044137"/>
    </source>
</evidence>
<comment type="caution">
    <text evidence="13">The sequence shown here is derived from an EMBL/GenBank/DDBJ whole genome shotgun (WGS) entry which is preliminary data.</text>
</comment>
<dbReference type="AlphaFoldDB" id="A0A9D1N5S0"/>
<dbReference type="EMBL" id="DVOB01000067">
    <property type="protein sequence ID" value="HIU95654.1"/>
    <property type="molecule type" value="Genomic_DNA"/>
</dbReference>
<dbReference type="InterPro" id="IPR016039">
    <property type="entry name" value="Thiolase-like"/>
</dbReference>
<protein>
    <recommendedName>
        <fullName evidence="7">Acetyl-CoA acetyltransferase</fullName>
        <ecNumber evidence="3">2.3.1.9</ecNumber>
    </recommendedName>
    <alternativeName>
        <fullName evidence="6">Acetoacetyl-CoA thiolase</fullName>
    </alternativeName>
</protein>
<feature type="domain" description="Thiolase N-terminal" evidence="11">
    <location>
        <begin position="4"/>
        <end position="263"/>
    </location>
</feature>
<feature type="active site" description="Proton acceptor" evidence="9">
    <location>
        <position position="379"/>
    </location>
</feature>
<dbReference type="InterPro" id="IPR020613">
    <property type="entry name" value="Thiolase_CS"/>
</dbReference>
<comment type="subcellular location">
    <subcellularLocation>
        <location evidence="1">Cytoplasm</location>
    </subcellularLocation>
</comment>
<dbReference type="InterPro" id="IPR020617">
    <property type="entry name" value="Thiolase_C"/>
</dbReference>
<dbReference type="InterPro" id="IPR020616">
    <property type="entry name" value="Thiolase_N"/>
</dbReference>
<feature type="active site" description="Acyl-thioester intermediate" evidence="9">
    <location>
        <position position="88"/>
    </location>
</feature>
<evidence type="ECO:0000259" key="11">
    <source>
        <dbReference type="Pfam" id="PF00108"/>
    </source>
</evidence>
<name>A0A9D1N5S0_9FIRM</name>
<dbReference type="PIRSF" id="PIRSF000429">
    <property type="entry name" value="Ac-CoA_Ac_transf"/>
    <property type="match status" value="1"/>
</dbReference>
<evidence type="ECO:0000256" key="6">
    <source>
        <dbReference type="ARBA" id="ARBA00030755"/>
    </source>
</evidence>
<evidence type="ECO:0000313" key="13">
    <source>
        <dbReference type="EMBL" id="HIU95654.1"/>
    </source>
</evidence>
<accession>A0A9D1N5S0</accession>
<dbReference type="InterPro" id="IPR020615">
    <property type="entry name" value="Thiolase_acyl_enz_int_AS"/>
</dbReference>
<dbReference type="Proteomes" id="UP000824130">
    <property type="component" value="Unassembled WGS sequence"/>
</dbReference>
<comment type="catalytic activity">
    <reaction evidence="8">
        <text>2 acetyl-CoA = acetoacetyl-CoA + CoA</text>
        <dbReference type="Rhea" id="RHEA:21036"/>
        <dbReference type="ChEBI" id="CHEBI:57286"/>
        <dbReference type="ChEBI" id="CHEBI:57287"/>
        <dbReference type="ChEBI" id="CHEBI:57288"/>
        <dbReference type="EC" id="2.3.1.9"/>
    </reaction>
</comment>
<keyword evidence="4 10" id="KW-0808">Transferase</keyword>
<dbReference type="Gene3D" id="3.40.47.10">
    <property type="match status" value="2"/>
</dbReference>
<comment type="similarity">
    <text evidence="2 10">Belongs to the thiolase-like superfamily. Thiolase family.</text>
</comment>
<evidence type="ECO:0000256" key="5">
    <source>
        <dbReference type="ARBA" id="ARBA00023315"/>
    </source>
</evidence>
<dbReference type="EC" id="2.3.1.9" evidence="3"/>
<dbReference type="SUPFAM" id="SSF53901">
    <property type="entry name" value="Thiolase-like"/>
    <property type="match status" value="2"/>
</dbReference>
<dbReference type="PANTHER" id="PTHR18919:SF107">
    <property type="entry name" value="ACETYL-COA ACETYLTRANSFERASE, CYTOSOLIC"/>
    <property type="match status" value="1"/>
</dbReference>
<dbReference type="PROSITE" id="PS00098">
    <property type="entry name" value="THIOLASE_1"/>
    <property type="match status" value="1"/>
</dbReference>
<dbReference type="Pfam" id="PF02803">
    <property type="entry name" value="Thiolase_C"/>
    <property type="match status" value="1"/>
</dbReference>
<evidence type="ECO:0000256" key="4">
    <source>
        <dbReference type="ARBA" id="ARBA00022679"/>
    </source>
</evidence>
<feature type="active site" description="Proton acceptor" evidence="9">
    <location>
        <position position="349"/>
    </location>
</feature>
<evidence type="ECO:0000256" key="2">
    <source>
        <dbReference type="ARBA" id="ARBA00010982"/>
    </source>
</evidence>
<evidence type="ECO:0000256" key="10">
    <source>
        <dbReference type="RuleBase" id="RU003557"/>
    </source>
</evidence>
<feature type="domain" description="Thiolase C-terminal" evidence="12">
    <location>
        <begin position="271"/>
        <end position="392"/>
    </location>
</feature>
<dbReference type="NCBIfam" id="TIGR01930">
    <property type="entry name" value="AcCoA-C-Actrans"/>
    <property type="match status" value="1"/>
</dbReference>